<keyword evidence="3" id="KW-1185">Reference proteome</keyword>
<keyword evidence="1" id="KW-0812">Transmembrane</keyword>
<accession>A0ABW0BFK0</accession>
<feature type="transmembrane region" description="Helical" evidence="1">
    <location>
        <begin position="53"/>
        <end position="76"/>
    </location>
</feature>
<organism evidence="2 3">
    <name type="scientific">Nocardioides taihuensis</name>
    <dbReference type="NCBI Taxonomy" id="1835606"/>
    <lineage>
        <taxon>Bacteria</taxon>
        <taxon>Bacillati</taxon>
        <taxon>Actinomycetota</taxon>
        <taxon>Actinomycetes</taxon>
        <taxon>Propionibacteriales</taxon>
        <taxon>Nocardioidaceae</taxon>
        <taxon>Nocardioides</taxon>
    </lineage>
</organism>
<evidence type="ECO:0000313" key="2">
    <source>
        <dbReference type="EMBL" id="MFC5175778.1"/>
    </source>
</evidence>
<keyword evidence="1" id="KW-0472">Membrane</keyword>
<evidence type="ECO:0000313" key="3">
    <source>
        <dbReference type="Proteomes" id="UP001596087"/>
    </source>
</evidence>
<name>A0ABW0BFK0_9ACTN</name>
<protein>
    <submittedName>
        <fullName evidence="2">Uncharacterized protein</fullName>
    </submittedName>
</protein>
<evidence type="ECO:0000256" key="1">
    <source>
        <dbReference type="SAM" id="Phobius"/>
    </source>
</evidence>
<feature type="transmembrane region" description="Helical" evidence="1">
    <location>
        <begin position="12"/>
        <end position="32"/>
    </location>
</feature>
<gene>
    <name evidence="2" type="ORF">ACFPGP_03780</name>
</gene>
<proteinExistence type="predicted"/>
<dbReference type="RefSeq" id="WP_378587085.1">
    <property type="nucleotide sequence ID" value="NZ_JBHSKD010000004.1"/>
</dbReference>
<comment type="caution">
    <text evidence="2">The sequence shown here is derived from an EMBL/GenBank/DDBJ whole genome shotgun (WGS) entry which is preliminary data.</text>
</comment>
<dbReference type="EMBL" id="JBHSKD010000004">
    <property type="protein sequence ID" value="MFC5175778.1"/>
    <property type="molecule type" value="Genomic_DNA"/>
</dbReference>
<reference evidence="3" key="1">
    <citation type="journal article" date="2019" name="Int. J. Syst. Evol. Microbiol.">
        <title>The Global Catalogue of Microorganisms (GCM) 10K type strain sequencing project: providing services to taxonomists for standard genome sequencing and annotation.</title>
        <authorList>
            <consortium name="The Broad Institute Genomics Platform"/>
            <consortium name="The Broad Institute Genome Sequencing Center for Infectious Disease"/>
            <person name="Wu L."/>
            <person name="Ma J."/>
        </authorList>
    </citation>
    <scope>NUCLEOTIDE SEQUENCE [LARGE SCALE GENOMIC DNA]</scope>
    <source>
        <strain evidence="3">DFY41</strain>
    </source>
</reference>
<keyword evidence="1" id="KW-1133">Transmembrane helix</keyword>
<sequence length="95" mass="10633">MELLRWVFGRTNVIRMSGVAVIGFVISLFAWLGRIEARADRGTSDAFEKWSNWLEIGVLVTGFALLFVAVGLLMGLPEDQELSDPEQPPTVDHWS</sequence>
<dbReference type="Proteomes" id="UP001596087">
    <property type="component" value="Unassembled WGS sequence"/>
</dbReference>